<evidence type="ECO:0000256" key="3">
    <source>
        <dbReference type="ARBA" id="ARBA00022989"/>
    </source>
</evidence>
<feature type="transmembrane region" description="Helical" evidence="5">
    <location>
        <begin position="126"/>
        <end position="152"/>
    </location>
</feature>
<dbReference type="RefSeq" id="WP_227576992.1">
    <property type="nucleotide sequence ID" value="NZ_CP101987.1"/>
</dbReference>
<comment type="subcellular location">
    <subcellularLocation>
        <location evidence="1">Membrane</location>
        <topology evidence="1">Multi-pass membrane protein</topology>
    </subcellularLocation>
</comment>
<evidence type="ECO:0000313" key="7">
    <source>
        <dbReference type="EMBL" id="UUI71959.1"/>
    </source>
</evidence>
<feature type="domain" description="TM2" evidence="6">
    <location>
        <begin position="97"/>
        <end position="139"/>
    </location>
</feature>
<accession>A0ABY5KN98</accession>
<reference evidence="7 8" key="1">
    <citation type="submission" date="2022-07" db="EMBL/GenBank/DDBJ databases">
        <title>Novel species in genus cellulomonas.</title>
        <authorList>
            <person name="Ye L."/>
        </authorList>
    </citation>
    <scope>NUCLEOTIDE SEQUENCE [LARGE SCALE GENOMIC DNA]</scope>
    <source>
        <strain evidence="8">zg-B89</strain>
    </source>
</reference>
<dbReference type="Pfam" id="PF05154">
    <property type="entry name" value="TM2"/>
    <property type="match status" value="1"/>
</dbReference>
<keyword evidence="3 5" id="KW-1133">Transmembrane helix</keyword>
<sequence>MTDTYLDLEDYLERPVVTRVPPRRTPPPAAPCTAVRYPAEPVPDLQDAVPVMAEARSHWSALVRRVTSWRPRRVALTDVSSSDPAVLVRLPGRPWPRSRVLAGLLGVFLGGLGLHALYLGHRRRGLWMLGTTLVLGPLTLGVAALAMGVWGFTEGLLVLGSRRGRFARDAWGRQLRG</sequence>
<evidence type="ECO:0000256" key="4">
    <source>
        <dbReference type="ARBA" id="ARBA00023136"/>
    </source>
</evidence>
<evidence type="ECO:0000259" key="6">
    <source>
        <dbReference type="Pfam" id="PF05154"/>
    </source>
</evidence>
<organism evidence="7 8">
    <name type="scientific">Cellulomonas xiejunii</name>
    <dbReference type="NCBI Taxonomy" id="2968083"/>
    <lineage>
        <taxon>Bacteria</taxon>
        <taxon>Bacillati</taxon>
        <taxon>Actinomycetota</taxon>
        <taxon>Actinomycetes</taxon>
        <taxon>Micrococcales</taxon>
        <taxon>Cellulomonadaceae</taxon>
        <taxon>Cellulomonas</taxon>
    </lineage>
</organism>
<keyword evidence="8" id="KW-1185">Reference proteome</keyword>
<proteinExistence type="predicted"/>
<evidence type="ECO:0000256" key="1">
    <source>
        <dbReference type="ARBA" id="ARBA00004141"/>
    </source>
</evidence>
<dbReference type="EMBL" id="CP101987">
    <property type="protein sequence ID" value="UUI71959.1"/>
    <property type="molecule type" value="Genomic_DNA"/>
</dbReference>
<dbReference type="InterPro" id="IPR007829">
    <property type="entry name" value="TM2"/>
</dbReference>
<feature type="transmembrane region" description="Helical" evidence="5">
    <location>
        <begin position="100"/>
        <end position="119"/>
    </location>
</feature>
<keyword evidence="4 5" id="KW-0472">Membrane</keyword>
<protein>
    <submittedName>
        <fullName evidence="7">NINE protein</fullName>
    </submittedName>
</protein>
<name>A0ABY5KN98_9CELL</name>
<evidence type="ECO:0000256" key="5">
    <source>
        <dbReference type="SAM" id="Phobius"/>
    </source>
</evidence>
<dbReference type="Proteomes" id="UP001316384">
    <property type="component" value="Chromosome"/>
</dbReference>
<evidence type="ECO:0000256" key="2">
    <source>
        <dbReference type="ARBA" id="ARBA00022692"/>
    </source>
</evidence>
<evidence type="ECO:0000313" key="8">
    <source>
        <dbReference type="Proteomes" id="UP001316384"/>
    </source>
</evidence>
<gene>
    <name evidence="7" type="ORF">NP048_00330</name>
</gene>
<keyword evidence="2 5" id="KW-0812">Transmembrane</keyword>